<dbReference type="InterPro" id="IPR003661">
    <property type="entry name" value="HisK_dim/P_dom"/>
</dbReference>
<keyword evidence="4" id="KW-0808">Transferase</keyword>
<keyword evidence="9" id="KW-0902">Two-component regulatory system</keyword>
<evidence type="ECO:0000256" key="9">
    <source>
        <dbReference type="ARBA" id="ARBA00023012"/>
    </source>
</evidence>
<organism evidence="16 17">
    <name type="scientific">Rugosibacter aromaticivorans</name>
    <dbReference type="NCBI Taxonomy" id="1565605"/>
    <lineage>
        <taxon>Bacteria</taxon>
        <taxon>Pseudomonadati</taxon>
        <taxon>Pseudomonadota</taxon>
        <taxon>Betaproteobacteria</taxon>
        <taxon>Nitrosomonadales</taxon>
        <taxon>Sterolibacteriaceae</taxon>
        <taxon>Rugosibacter</taxon>
    </lineage>
</organism>
<comment type="function">
    <text evidence="11">Member of the two-component regulatory system NtrB/NtrC, which controls expression of the nitrogen-regulated (ntr) genes in response to nitrogen limitation. Under conditions of nitrogen limitation, NtrB autophosphorylates and transfers the phosphoryl group to NtrC. In the presence of nitrogen, acts as a phosphatase that dephosphorylates and inactivates NtrC.</text>
</comment>
<feature type="domain" description="Histidine kinase" evidence="15">
    <location>
        <begin position="137"/>
        <end position="348"/>
    </location>
</feature>
<keyword evidence="6 16" id="KW-0418">Kinase</keyword>
<dbReference type="CDD" id="cd00082">
    <property type="entry name" value="HisKA"/>
    <property type="match status" value="1"/>
</dbReference>
<dbReference type="Pfam" id="PF00512">
    <property type="entry name" value="HisKA"/>
    <property type="match status" value="1"/>
</dbReference>
<dbReference type="RefSeq" id="WP_202635693.1">
    <property type="nucleotide sequence ID" value="NZ_CP010554.1"/>
</dbReference>
<evidence type="ECO:0000256" key="14">
    <source>
        <dbReference type="ARBA" id="ARBA00043094"/>
    </source>
</evidence>
<evidence type="ECO:0000256" key="7">
    <source>
        <dbReference type="ARBA" id="ARBA00022801"/>
    </source>
</evidence>
<dbReference type="AlphaFoldDB" id="A0A0C5J6Z1"/>
<dbReference type="STRING" id="1565605.PG1C_01505"/>
<dbReference type="InterPro" id="IPR000014">
    <property type="entry name" value="PAS"/>
</dbReference>
<evidence type="ECO:0000313" key="17">
    <source>
        <dbReference type="Proteomes" id="UP000061603"/>
    </source>
</evidence>
<dbReference type="GO" id="GO:0000155">
    <property type="term" value="F:phosphorelay sensor kinase activity"/>
    <property type="evidence" value="ECO:0007669"/>
    <property type="project" value="InterPro"/>
</dbReference>
<evidence type="ECO:0000256" key="12">
    <source>
        <dbReference type="ARBA" id="ARBA00039567"/>
    </source>
</evidence>
<dbReference type="PRINTS" id="PR00344">
    <property type="entry name" value="BCTRLSENSOR"/>
</dbReference>
<dbReference type="PANTHER" id="PTHR43065">
    <property type="entry name" value="SENSOR HISTIDINE KINASE"/>
    <property type="match status" value="1"/>
</dbReference>
<keyword evidence="3" id="KW-0597">Phosphoprotein</keyword>
<dbReference type="PROSITE" id="PS50109">
    <property type="entry name" value="HIS_KIN"/>
    <property type="match status" value="1"/>
</dbReference>
<dbReference type="Gene3D" id="3.30.450.20">
    <property type="entry name" value="PAS domain"/>
    <property type="match status" value="1"/>
</dbReference>
<keyword evidence="17" id="KW-1185">Reference proteome</keyword>
<dbReference type="InterPro" id="IPR036890">
    <property type="entry name" value="HATPase_C_sf"/>
</dbReference>
<dbReference type="HOGENOM" id="CLU_000445_114_39_4"/>
<evidence type="ECO:0000256" key="3">
    <source>
        <dbReference type="ARBA" id="ARBA00022553"/>
    </source>
</evidence>
<dbReference type="InterPro" id="IPR013767">
    <property type="entry name" value="PAS_fold"/>
</dbReference>
<dbReference type="EC" id="2.7.13.3" evidence="2"/>
<evidence type="ECO:0000313" key="16">
    <source>
        <dbReference type="EMBL" id="AJP47493.1"/>
    </source>
</evidence>
<dbReference type="Gene3D" id="1.10.287.130">
    <property type="match status" value="1"/>
</dbReference>
<dbReference type="Pfam" id="PF02518">
    <property type="entry name" value="HATPase_c"/>
    <property type="match status" value="1"/>
</dbReference>
<proteinExistence type="predicted"/>
<dbReference type="Gene3D" id="3.30.565.10">
    <property type="entry name" value="Histidine kinase-like ATPase, C-terminal domain"/>
    <property type="match status" value="1"/>
</dbReference>
<evidence type="ECO:0000256" key="8">
    <source>
        <dbReference type="ARBA" id="ARBA00022840"/>
    </source>
</evidence>
<dbReference type="InterPro" id="IPR036097">
    <property type="entry name" value="HisK_dim/P_sf"/>
</dbReference>
<dbReference type="PANTHER" id="PTHR43065:SF16">
    <property type="entry name" value="SENSORY HISTIDINE KINASE_PHOSPHATASE NTRB"/>
    <property type="match status" value="1"/>
</dbReference>
<dbReference type="SUPFAM" id="SSF47384">
    <property type="entry name" value="Homodimeric domain of signal transducing histidine kinase"/>
    <property type="match status" value="1"/>
</dbReference>
<comment type="catalytic activity">
    <reaction evidence="1">
        <text>ATP + protein L-histidine = ADP + protein N-phospho-L-histidine.</text>
        <dbReference type="EC" id="2.7.13.3"/>
    </reaction>
</comment>
<evidence type="ECO:0000256" key="4">
    <source>
        <dbReference type="ARBA" id="ARBA00022679"/>
    </source>
</evidence>
<dbReference type="EMBL" id="CP010554">
    <property type="protein sequence ID" value="AJP47493.1"/>
    <property type="molecule type" value="Genomic_DNA"/>
</dbReference>
<evidence type="ECO:0000256" key="13">
    <source>
        <dbReference type="ARBA" id="ARBA00042313"/>
    </source>
</evidence>
<dbReference type="CDD" id="cd00130">
    <property type="entry name" value="PAS"/>
    <property type="match status" value="1"/>
</dbReference>
<keyword evidence="7" id="KW-0378">Hydrolase</keyword>
<dbReference type="InterPro" id="IPR005467">
    <property type="entry name" value="His_kinase_dom"/>
</dbReference>
<evidence type="ECO:0000256" key="2">
    <source>
        <dbReference type="ARBA" id="ARBA00012438"/>
    </source>
</evidence>
<name>A0A0C5J6Z1_9PROT</name>
<dbReference type="SUPFAM" id="SSF55785">
    <property type="entry name" value="PYP-like sensor domain (PAS domain)"/>
    <property type="match status" value="1"/>
</dbReference>
<dbReference type="Pfam" id="PF00989">
    <property type="entry name" value="PAS"/>
    <property type="match status" value="1"/>
</dbReference>
<dbReference type="SMART" id="SM00387">
    <property type="entry name" value="HATPase_c"/>
    <property type="match status" value="1"/>
</dbReference>
<gene>
    <name evidence="16" type="ORF">PG1C_01505</name>
</gene>
<protein>
    <recommendedName>
        <fullName evidence="12">Sensory histidine kinase/phosphatase NtrB</fullName>
        <ecNumber evidence="2">2.7.13.3</ecNumber>
    </recommendedName>
    <alternativeName>
        <fullName evidence="13">Nitrogen regulation protein NR(II)</fullName>
    </alternativeName>
    <alternativeName>
        <fullName evidence="14">Nitrogen regulator II</fullName>
    </alternativeName>
</protein>
<sequence>MNLPAPLAVGGLDLLSSAVVLVDEHRVVRYANPSAENLFAISSRLLVGQSLKKLLGEPAGLVAALNSALANQWSYTSHNIPITLSSETLHVDCTVTPVMLEGAQLLLEVRPIDQQLKATREEQLAQQQQANRELVRNLAHEIKNPLGGIRGSAQLLERELGNDQLKEYTRVIIEEVDRLQDLMQRLLSSHRAMQPTLVNIHEILERVRRLIHAEYPDVHVQRDYDTSLPDLTGDREQLIQAVLNIARNAAQAMHDKGEIIFSTRAARQVILAKKHYQLALEVRVTDNGPGIPAHLQDKIFYPLVSGRENGSGLGLTIAQSFVQQHGGTVEVTSRPGHTCFTLMLPLALRPHTKENIS</sequence>
<keyword evidence="10" id="KW-0535">Nitrogen fixation</keyword>
<dbReference type="SMART" id="SM00388">
    <property type="entry name" value="HisKA"/>
    <property type="match status" value="1"/>
</dbReference>
<dbReference type="InterPro" id="IPR003594">
    <property type="entry name" value="HATPase_dom"/>
</dbReference>
<dbReference type="GO" id="GO:0005524">
    <property type="term" value="F:ATP binding"/>
    <property type="evidence" value="ECO:0007669"/>
    <property type="project" value="UniProtKB-KW"/>
</dbReference>
<dbReference type="GO" id="GO:0006355">
    <property type="term" value="P:regulation of DNA-templated transcription"/>
    <property type="evidence" value="ECO:0007669"/>
    <property type="project" value="InterPro"/>
</dbReference>
<keyword evidence="8" id="KW-0067">ATP-binding</keyword>
<accession>A0A0C5J6Z1</accession>
<dbReference type="PATRIC" id="fig|1565605.3.peg.313"/>
<reference evidence="16 17" key="1">
    <citation type="journal article" date="2015" name="Genome Announc.">
        <title>Complete Genome Sequence of a Novel Bacterium within the Family Rhodocyclaceae That Degrades Polycyclic Aromatic Hydrocarbons.</title>
        <authorList>
            <person name="Singleton D.R."/>
            <person name="Dickey A.N."/>
            <person name="Scholl E.H."/>
            <person name="Wright F.A."/>
            <person name="Aitken M.D."/>
        </authorList>
    </citation>
    <scope>NUCLEOTIDE SEQUENCE [LARGE SCALE GENOMIC DNA]</scope>
    <source>
        <strain evidence="17">PG1-Ca6</strain>
    </source>
</reference>
<evidence type="ECO:0000256" key="6">
    <source>
        <dbReference type="ARBA" id="ARBA00022777"/>
    </source>
</evidence>
<keyword evidence="5" id="KW-0547">Nucleotide-binding</keyword>
<evidence type="ECO:0000256" key="1">
    <source>
        <dbReference type="ARBA" id="ARBA00000085"/>
    </source>
</evidence>
<dbReference type="NCBIfam" id="NF008293">
    <property type="entry name" value="PRK11073.1"/>
    <property type="match status" value="1"/>
</dbReference>
<dbReference type="InterPro" id="IPR035965">
    <property type="entry name" value="PAS-like_dom_sf"/>
</dbReference>
<dbReference type="InterPro" id="IPR004358">
    <property type="entry name" value="Sig_transdc_His_kin-like_C"/>
</dbReference>
<dbReference type="SUPFAM" id="SSF55874">
    <property type="entry name" value="ATPase domain of HSP90 chaperone/DNA topoisomerase II/histidine kinase"/>
    <property type="match status" value="1"/>
</dbReference>
<evidence type="ECO:0000256" key="10">
    <source>
        <dbReference type="ARBA" id="ARBA00023231"/>
    </source>
</evidence>
<evidence type="ECO:0000256" key="11">
    <source>
        <dbReference type="ARBA" id="ARBA00037696"/>
    </source>
</evidence>
<dbReference type="GO" id="GO:0016787">
    <property type="term" value="F:hydrolase activity"/>
    <property type="evidence" value="ECO:0007669"/>
    <property type="project" value="UniProtKB-KW"/>
</dbReference>
<dbReference type="KEGG" id="rbu:PG1C_01505"/>
<evidence type="ECO:0000259" key="15">
    <source>
        <dbReference type="PROSITE" id="PS50109"/>
    </source>
</evidence>
<evidence type="ECO:0000256" key="5">
    <source>
        <dbReference type="ARBA" id="ARBA00022741"/>
    </source>
</evidence>
<dbReference type="Proteomes" id="UP000061603">
    <property type="component" value="Chromosome"/>
</dbReference>